<comment type="caution">
    <text evidence="1">The sequence shown here is derived from an EMBL/GenBank/DDBJ whole genome shotgun (WGS) entry which is preliminary data.</text>
</comment>
<name>X1N6K3_9ZZZZ</name>
<organism evidence="1">
    <name type="scientific">marine sediment metagenome</name>
    <dbReference type="NCBI Taxonomy" id="412755"/>
    <lineage>
        <taxon>unclassified sequences</taxon>
        <taxon>metagenomes</taxon>
        <taxon>ecological metagenomes</taxon>
    </lineage>
</organism>
<reference evidence="1" key="1">
    <citation type="journal article" date="2014" name="Front. Microbiol.">
        <title>High frequency of phylogenetically diverse reductive dehalogenase-homologous genes in deep subseafloor sedimentary metagenomes.</title>
        <authorList>
            <person name="Kawai M."/>
            <person name="Futagami T."/>
            <person name="Toyoda A."/>
            <person name="Takaki Y."/>
            <person name="Nishi S."/>
            <person name="Hori S."/>
            <person name="Arai W."/>
            <person name="Tsubouchi T."/>
            <person name="Morono Y."/>
            <person name="Uchiyama I."/>
            <person name="Ito T."/>
            <person name="Fujiyama A."/>
            <person name="Inagaki F."/>
            <person name="Takami H."/>
        </authorList>
    </citation>
    <scope>NUCLEOTIDE SEQUENCE</scope>
    <source>
        <strain evidence="1">Expedition CK06-06</strain>
    </source>
</reference>
<gene>
    <name evidence="1" type="ORF">S06H3_28064</name>
</gene>
<feature type="non-terminal residue" evidence="1">
    <location>
        <position position="91"/>
    </location>
</feature>
<dbReference type="AlphaFoldDB" id="X1N6K3"/>
<dbReference type="EMBL" id="BARV01016343">
    <property type="protein sequence ID" value="GAI25861.1"/>
    <property type="molecule type" value="Genomic_DNA"/>
</dbReference>
<accession>X1N6K3</accession>
<proteinExistence type="predicted"/>
<sequence>MAQQPRMHWLKLWTRGWLEGSIRFDLTAAQRSVFLDLCALARESRNPPWVQANETTAYPHSWLANKLNIPLKLLEETLKICKKGPDPRISE</sequence>
<evidence type="ECO:0000313" key="1">
    <source>
        <dbReference type="EMBL" id="GAI25861.1"/>
    </source>
</evidence>
<protein>
    <submittedName>
        <fullName evidence="1">Uncharacterized protein</fullName>
    </submittedName>
</protein>